<proteinExistence type="predicted"/>
<dbReference type="AlphaFoldDB" id="A0A1Q9DKH0"/>
<gene>
    <name evidence="1" type="ORF">AK812_SmicGene22179</name>
</gene>
<organism evidence="1 2">
    <name type="scientific">Symbiodinium microadriaticum</name>
    <name type="common">Dinoflagellate</name>
    <name type="synonym">Zooxanthella microadriatica</name>
    <dbReference type="NCBI Taxonomy" id="2951"/>
    <lineage>
        <taxon>Eukaryota</taxon>
        <taxon>Sar</taxon>
        <taxon>Alveolata</taxon>
        <taxon>Dinophyceae</taxon>
        <taxon>Suessiales</taxon>
        <taxon>Symbiodiniaceae</taxon>
        <taxon>Symbiodinium</taxon>
    </lineage>
</organism>
<name>A0A1Q9DKH0_SYMMI</name>
<sequence>MVSHVDPATRGCLREWKFNRGIHNDRTVRDRPEGPPTGISVGWAYLQIGQFRLGYTGTSVVILNAKGGTTNNRLIEQWHSNGNLDANRVKALDNQDLRNSFVSRPAHKLPCPQIGDIAFGRCDPSFGAWGDRFVQLGEFRLAAIDGNHFSVSHSRRVTAMIFRGDGELFPGPTAAYHAWDRLIGFPHGVTFGRNFVQIGNFRLADIDGNHLTVSHISGGTAVIFRGDGHIFNGPWPTADYNAWSKDCVGVAWKLAAGVRFGKHFLEIGNFRLGDTDGKHLVVSKGHQTIRIYRDDGLRFGDVPGYGKTLAEKPLQSHCGLIQSITGTCPGITAGDGFLQFGDWRLAVHSDHVHFSPNCPRTDWGGWDSHFGATGVGFGDHFIHMHNWRIGSVRHGNENYLTISNVHFDGGKGSILGFSRTGAQARLNFGGLFAGPHKRDFGAPKGSTFGDRFVQIGKFRIGDVDGEHFSVAHVGEDESDENGKYHLKKDDDKTIVVYKSDGTHITNPAKVDDKAVDTTVGRPFAPCRATEMH</sequence>
<dbReference type="OMA" id="CRATEMH"/>
<keyword evidence="2" id="KW-1185">Reference proteome</keyword>
<comment type="caution">
    <text evidence="1">The sequence shown here is derived from an EMBL/GenBank/DDBJ whole genome shotgun (WGS) entry which is preliminary data.</text>
</comment>
<reference evidence="1 2" key="1">
    <citation type="submission" date="2016-02" db="EMBL/GenBank/DDBJ databases">
        <title>Genome analysis of coral dinoflagellate symbionts highlights evolutionary adaptations to a symbiotic lifestyle.</title>
        <authorList>
            <person name="Aranda M."/>
            <person name="Li Y."/>
            <person name="Liew Y.J."/>
            <person name="Baumgarten S."/>
            <person name="Simakov O."/>
            <person name="Wilson M."/>
            <person name="Piel J."/>
            <person name="Ashoor H."/>
            <person name="Bougouffa S."/>
            <person name="Bajic V.B."/>
            <person name="Ryu T."/>
            <person name="Ravasi T."/>
            <person name="Bayer T."/>
            <person name="Micklem G."/>
            <person name="Kim H."/>
            <person name="Bhak J."/>
            <person name="Lajeunesse T.C."/>
            <person name="Voolstra C.R."/>
        </authorList>
    </citation>
    <scope>NUCLEOTIDE SEQUENCE [LARGE SCALE GENOMIC DNA]</scope>
    <source>
        <strain evidence="1 2">CCMP2467</strain>
    </source>
</reference>
<protein>
    <submittedName>
        <fullName evidence="1">Uncharacterized protein</fullName>
    </submittedName>
</protein>
<evidence type="ECO:0000313" key="1">
    <source>
        <dbReference type="EMBL" id="OLP95675.1"/>
    </source>
</evidence>
<accession>A0A1Q9DKH0</accession>
<dbReference type="Proteomes" id="UP000186817">
    <property type="component" value="Unassembled WGS sequence"/>
</dbReference>
<dbReference type="EMBL" id="LSRX01000495">
    <property type="protein sequence ID" value="OLP95675.1"/>
    <property type="molecule type" value="Genomic_DNA"/>
</dbReference>
<evidence type="ECO:0000313" key="2">
    <source>
        <dbReference type="Proteomes" id="UP000186817"/>
    </source>
</evidence>
<dbReference type="OrthoDB" id="410027at2759"/>